<reference evidence="2" key="1">
    <citation type="submission" date="2009-06" db="EMBL/GenBank/DDBJ databases">
        <title>Complete sequence of Dickeya dadantii Ech703.</title>
        <authorList>
            <consortium name="US DOE Joint Genome Institute"/>
            <person name="Lucas S."/>
            <person name="Copeland A."/>
            <person name="Lapidus A."/>
            <person name="Glavina del Rio T."/>
            <person name="Dalin E."/>
            <person name="Tice H."/>
            <person name="Bruce D."/>
            <person name="Goodwin L."/>
            <person name="Pitluck S."/>
            <person name="Chertkov O."/>
            <person name="Brettin T."/>
            <person name="Detter J.C."/>
            <person name="Han C."/>
            <person name="Larimer F."/>
            <person name="Land M."/>
            <person name="Hauser L."/>
            <person name="Kyrpides N."/>
            <person name="Mikhailova N."/>
            <person name="Balakrishnan V."/>
            <person name="Glasner J."/>
            <person name="Perna N.T."/>
        </authorList>
    </citation>
    <scope>NUCLEOTIDE SEQUENCE [LARGE SCALE GENOMIC DNA]</scope>
    <source>
        <strain evidence="2">Ech703</strain>
    </source>
</reference>
<dbReference type="HOGENOM" id="CLU_030167_2_1_6"/>
<dbReference type="InterPro" id="IPR017508">
    <property type="entry name" value="HipA_N1"/>
</dbReference>
<organism evidence="2 3">
    <name type="scientific">Musicola paradisiaca (strain Ech703)</name>
    <name type="common">Dickeya paradisiaca</name>
    <name type="synonym">Dickeya dadantii</name>
    <dbReference type="NCBI Taxonomy" id="579405"/>
    <lineage>
        <taxon>Bacteria</taxon>
        <taxon>Pseudomonadati</taxon>
        <taxon>Pseudomonadota</taxon>
        <taxon>Gammaproteobacteria</taxon>
        <taxon>Enterobacterales</taxon>
        <taxon>Pectobacteriaceae</taxon>
        <taxon>Musicola</taxon>
    </lineage>
</organism>
<dbReference type="NCBIfam" id="TIGR03071">
    <property type="entry name" value="couple_hipA"/>
    <property type="match status" value="1"/>
</dbReference>
<protein>
    <submittedName>
        <fullName evidence="2">HipA N-terminal domain protein</fullName>
    </submittedName>
</protein>
<dbReference type="AlphaFoldDB" id="C6C776"/>
<evidence type="ECO:0000313" key="3">
    <source>
        <dbReference type="Proteomes" id="UP000002734"/>
    </source>
</evidence>
<name>C6C776_MUSP7</name>
<keyword evidence="3" id="KW-1185">Reference proteome</keyword>
<dbReference type="RefSeq" id="WP_015855674.1">
    <property type="nucleotide sequence ID" value="NC_012880.1"/>
</dbReference>
<accession>C6C776</accession>
<dbReference type="Pfam" id="PF13657">
    <property type="entry name" value="Couple_hipA"/>
    <property type="match status" value="1"/>
</dbReference>
<dbReference type="GO" id="GO:0004674">
    <property type="term" value="F:protein serine/threonine kinase activity"/>
    <property type="evidence" value="ECO:0007669"/>
    <property type="project" value="TreeGrafter"/>
</dbReference>
<dbReference type="PANTHER" id="PTHR37419:SF1">
    <property type="entry name" value="SERINE_THREONINE-PROTEIN KINASE TOXIN HIPA"/>
    <property type="match status" value="1"/>
</dbReference>
<dbReference type="EMBL" id="CP001654">
    <property type="protein sequence ID" value="ACS87783.1"/>
    <property type="molecule type" value="Genomic_DNA"/>
</dbReference>
<dbReference type="KEGG" id="dda:Dd703_4031"/>
<sequence>MADLDVYMNGYKVGVFSRASTGAHAFQYTETWLDQTGSRPISFSMPLRRQPYRGDEAYNFFDNLLPDNPEIRGRILARYHADSTQPFDLLARVGADTVGALQLLPKGAAPGDIRTIDYSVYPVFGGRGLNRRDAKLAMGLASSKGKKYAIEQIFPRHFVQTAKAVGFEHSAMEGILTELAGAVDTVIERVTLQLPAGFPAAISSAILEGLKARSARLTTGRE</sequence>
<dbReference type="GO" id="GO:0005829">
    <property type="term" value="C:cytosol"/>
    <property type="evidence" value="ECO:0007669"/>
    <property type="project" value="TreeGrafter"/>
</dbReference>
<evidence type="ECO:0000313" key="2">
    <source>
        <dbReference type="EMBL" id="ACS87783.1"/>
    </source>
</evidence>
<gene>
    <name evidence="2" type="ordered locus">Dd703_4031</name>
</gene>
<feature type="domain" description="HipA N-terminal subdomain 1" evidence="1">
    <location>
        <begin position="4"/>
        <end position="103"/>
    </location>
</feature>
<dbReference type="PANTHER" id="PTHR37419">
    <property type="entry name" value="SERINE/THREONINE-PROTEIN KINASE TOXIN HIPA"/>
    <property type="match status" value="1"/>
</dbReference>
<dbReference type="eggNOG" id="COG3550">
    <property type="taxonomic scope" value="Bacteria"/>
</dbReference>
<proteinExistence type="predicted"/>
<dbReference type="Proteomes" id="UP000002734">
    <property type="component" value="Chromosome"/>
</dbReference>
<evidence type="ECO:0000259" key="1">
    <source>
        <dbReference type="Pfam" id="PF13657"/>
    </source>
</evidence>
<dbReference type="InterPro" id="IPR052028">
    <property type="entry name" value="HipA_Ser/Thr_kinase"/>
</dbReference>